<keyword evidence="3" id="KW-0050">Antiport</keyword>
<dbReference type="GO" id="GO:0006811">
    <property type="term" value="P:monoatomic ion transport"/>
    <property type="evidence" value="ECO:0007669"/>
    <property type="project" value="UniProtKB-KW"/>
</dbReference>
<proteinExistence type="predicted"/>
<organism evidence="12 13">
    <name type="scientific">Pseudobythopirellula maris</name>
    <dbReference type="NCBI Taxonomy" id="2527991"/>
    <lineage>
        <taxon>Bacteria</taxon>
        <taxon>Pseudomonadati</taxon>
        <taxon>Planctomycetota</taxon>
        <taxon>Planctomycetia</taxon>
        <taxon>Pirellulales</taxon>
        <taxon>Lacipirellulaceae</taxon>
        <taxon>Pseudobythopirellula</taxon>
    </lineage>
</organism>
<evidence type="ECO:0000256" key="11">
    <source>
        <dbReference type="SAM" id="Phobius"/>
    </source>
</evidence>
<keyword evidence="2" id="KW-0813">Transport</keyword>
<evidence type="ECO:0000313" key="12">
    <source>
        <dbReference type="EMBL" id="TWT88994.1"/>
    </source>
</evidence>
<feature type="transmembrane region" description="Helical" evidence="11">
    <location>
        <begin position="443"/>
        <end position="465"/>
    </location>
</feature>
<feature type="transmembrane region" description="Helical" evidence="11">
    <location>
        <begin position="418"/>
        <end position="437"/>
    </location>
</feature>
<keyword evidence="7" id="KW-0406">Ion transport</keyword>
<feature type="transmembrane region" description="Helical" evidence="11">
    <location>
        <begin position="383"/>
        <end position="406"/>
    </location>
</feature>
<evidence type="ECO:0000256" key="8">
    <source>
        <dbReference type="ARBA" id="ARBA00023136"/>
    </source>
</evidence>
<evidence type="ECO:0000256" key="9">
    <source>
        <dbReference type="ARBA" id="ARBA00031636"/>
    </source>
</evidence>
<dbReference type="InterPro" id="IPR050222">
    <property type="entry name" value="MATE_MdtK"/>
</dbReference>
<evidence type="ECO:0000256" key="10">
    <source>
        <dbReference type="SAM" id="MobiDB-lite"/>
    </source>
</evidence>
<feature type="transmembrane region" description="Helical" evidence="11">
    <location>
        <begin position="267"/>
        <end position="286"/>
    </location>
</feature>
<dbReference type="PANTHER" id="PTHR43298:SF2">
    <property type="entry name" value="FMN_FAD EXPORTER YEEO-RELATED"/>
    <property type="match status" value="1"/>
</dbReference>
<feature type="region of interest" description="Disordered" evidence="10">
    <location>
        <begin position="1"/>
        <end position="20"/>
    </location>
</feature>
<gene>
    <name evidence="12" type="primary">mdtK</name>
    <name evidence="12" type="ORF">Mal64_24850</name>
</gene>
<keyword evidence="5 11" id="KW-0812">Transmembrane</keyword>
<dbReference type="NCBIfam" id="TIGR00797">
    <property type="entry name" value="matE"/>
    <property type="match status" value="1"/>
</dbReference>
<dbReference type="OrthoDB" id="9805232at2"/>
<feature type="transmembrane region" description="Helical" evidence="11">
    <location>
        <begin position="113"/>
        <end position="130"/>
    </location>
</feature>
<reference evidence="12 13" key="1">
    <citation type="submission" date="2019-02" db="EMBL/GenBank/DDBJ databases">
        <title>Deep-cultivation of Planctomycetes and their phenomic and genomic characterization uncovers novel biology.</title>
        <authorList>
            <person name="Wiegand S."/>
            <person name="Jogler M."/>
            <person name="Boedeker C."/>
            <person name="Pinto D."/>
            <person name="Vollmers J."/>
            <person name="Rivas-Marin E."/>
            <person name="Kohn T."/>
            <person name="Peeters S.H."/>
            <person name="Heuer A."/>
            <person name="Rast P."/>
            <person name="Oberbeckmann S."/>
            <person name="Bunk B."/>
            <person name="Jeske O."/>
            <person name="Meyerdierks A."/>
            <person name="Storesund J.E."/>
            <person name="Kallscheuer N."/>
            <person name="Luecker S."/>
            <person name="Lage O.M."/>
            <person name="Pohl T."/>
            <person name="Merkel B.J."/>
            <person name="Hornburger P."/>
            <person name="Mueller R.-W."/>
            <person name="Bruemmer F."/>
            <person name="Labrenz M."/>
            <person name="Spormann A.M."/>
            <person name="Op Den Camp H."/>
            <person name="Overmann J."/>
            <person name="Amann R."/>
            <person name="Jetten M.S.M."/>
            <person name="Mascher T."/>
            <person name="Medema M.H."/>
            <person name="Devos D.P."/>
            <person name="Kaster A.-K."/>
            <person name="Ovreas L."/>
            <person name="Rohde M."/>
            <person name="Galperin M.Y."/>
            <person name="Jogler C."/>
        </authorList>
    </citation>
    <scope>NUCLEOTIDE SEQUENCE [LARGE SCALE GENOMIC DNA]</scope>
    <source>
        <strain evidence="12 13">Mal64</strain>
    </source>
</reference>
<keyword evidence="13" id="KW-1185">Reference proteome</keyword>
<protein>
    <recommendedName>
        <fullName evidence="9">Multidrug-efflux transporter</fullName>
    </recommendedName>
</protein>
<feature type="transmembrane region" description="Helical" evidence="11">
    <location>
        <begin position="72"/>
        <end position="93"/>
    </location>
</feature>
<name>A0A5C5ZNA0_9BACT</name>
<feature type="transmembrane region" description="Helical" evidence="11">
    <location>
        <begin position="298"/>
        <end position="318"/>
    </location>
</feature>
<keyword evidence="6 11" id="KW-1133">Transmembrane helix</keyword>
<dbReference type="GO" id="GO:0005886">
    <property type="term" value="C:plasma membrane"/>
    <property type="evidence" value="ECO:0007669"/>
    <property type="project" value="UniProtKB-SubCell"/>
</dbReference>
<evidence type="ECO:0000256" key="4">
    <source>
        <dbReference type="ARBA" id="ARBA00022475"/>
    </source>
</evidence>
<dbReference type="PIRSF" id="PIRSF006603">
    <property type="entry name" value="DinF"/>
    <property type="match status" value="1"/>
</dbReference>
<dbReference type="AlphaFoldDB" id="A0A5C5ZNA0"/>
<dbReference type="InterPro" id="IPR002528">
    <property type="entry name" value="MATE_fam"/>
</dbReference>
<evidence type="ECO:0000313" key="13">
    <source>
        <dbReference type="Proteomes" id="UP000315440"/>
    </source>
</evidence>
<feature type="transmembrane region" description="Helical" evidence="11">
    <location>
        <begin position="339"/>
        <end position="363"/>
    </location>
</feature>
<dbReference type="CDD" id="cd13133">
    <property type="entry name" value="MATE_like_7"/>
    <property type="match status" value="1"/>
</dbReference>
<dbReference type="EMBL" id="SJPQ01000002">
    <property type="protein sequence ID" value="TWT88994.1"/>
    <property type="molecule type" value="Genomic_DNA"/>
</dbReference>
<accession>A0A5C5ZNA0</accession>
<dbReference type="RefSeq" id="WP_146400521.1">
    <property type="nucleotide sequence ID" value="NZ_SJPQ01000002.1"/>
</dbReference>
<evidence type="ECO:0000256" key="5">
    <source>
        <dbReference type="ARBA" id="ARBA00022692"/>
    </source>
</evidence>
<dbReference type="Proteomes" id="UP000315440">
    <property type="component" value="Unassembled WGS sequence"/>
</dbReference>
<dbReference type="Pfam" id="PF01554">
    <property type="entry name" value="MatE"/>
    <property type="match status" value="2"/>
</dbReference>
<keyword evidence="4" id="KW-1003">Cell membrane</keyword>
<feature type="transmembrane region" description="Helical" evidence="11">
    <location>
        <begin position="150"/>
        <end position="171"/>
    </location>
</feature>
<evidence type="ECO:0000256" key="3">
    <source>
        <dbReference type="ARBA" id="ARBA00022449"/>
    </source>
</evidence>
<feature type="transmembrane region" description="Helical" evidence="11">
    <location>
        <begin position="212"/>
        <end position="231"/>
    </location>
</feature>
<evidence type="ECO:0000256" key="2">
    <source>
        <dbReference type="ARBA" id="ARBA00022448"/>
    </source>
</evidence>
<dbReference type="GO" id="GO:0015297">
    <property type="term" value="F:antiporter activity"/>
    <property type="evidence" value="ECO:0007669"/>
    <property type="project" value="UniProtKB-KW"/>
</dbReference>
<comment type="subcellular location">
    <subcellularLocation>
        <location evidence="1">Cell membrane</location>
        <topology evidence="1">Multi-pass membrane protein</topology>
    </subcellularLocation>
</comment>
<feature type="transmembrane region" description="Helical" evidence="11">
    <location>
        <begin position="178"/>
        <end position="200"/>
    </location>
</feature>
<feature type="compositionally biased region" description="Basic and acidic residues" evidence="10">
    <location>
        <begin position="1"/>
        <end position="13"/>
    </location>
</feature>
<keyword evidence="8 11" id="KW-0472">Membrane</keyword>
<dbReference type="InterPro" id="IPR048279">
    <property type="entry name" value="MdtK-like"/>
</dbReference>
<sequence>MPHDADSPHESDRAPGGPLARWLAGPGGGGEVLRVAAPLVVSSLSWTVMTFVDRLMLRNASGDTMFAAFEASTAWFTTLCLPLGLCMYASTFVSQYHGAGQPRRIGPSVWQGVWLALAWTPLLLALVPLAPRMFSLAGHGAEVVPLEIDYFRVLSWGGPALLAGAAMQSFYSGRGKTVVLMVVDTLAALLNVLLDYLWIFGHWGFEAGGIEGAGWATVVSLWIKALVYAALMLQRKHRADFETGNWLPDRELIGRLLKYGGPSGLQLLLEVGGFTTFIIMVGRLGVVEGEATGMAFSVSTLAFMPVWGLSMAGSILVGQHLGENRDRTAARAVWTTLHVAFIYMAFVSTLYVATPGLFLAGFFGLSPLSVDPATLDGHDAAVWAASVVLLRFVAAYNLLDAFLMVFVNALKGAGDTRYILLVSLVMASLLSVMSYLAVAIWEFSLMGCWAIITAWVFITGVVYLLRFLQGNWRTMRVIEQAPVLENGAAS</sequence>
<evidence type="ECO:0000256" key="1">
    <source>
        <dbReference type="ARBA" id="ARBA00004651"/>
    </source>
</evidence>
<evidence type="ECO:0000256" key="7">
    <source>
        <dbReference type="ARBA" id="ARBA00023065"/>
    </source>
</evidence>
<dbReference type="PANTHER" id="PTHR43298">
    <property type="entry name" value="MULTIDRUG RESISTANCE PROTEIN NORM-RELATED"/>
    <property type="match status" value="1"/>
</dbReference>
<evidence type="ECO:0000256" key="6">
    <source>
        <dbReference type="ARBA" id="ARBA00022989"/>
    </source>
</evidence>
<comment type="caution">
    <text evidence="12">The sequence shown here is derived from an EMBL/GenBank/DDBJ whole genome shotgun (WGS) entry which is preliminary data.</text>
</comment>
<dbReference type="GO" id="GO:0042910">
    <property type="term" value="F:xenobiotic transmembrane transporter activity"/>
    <property type="evidence" value="ECO:0007669"/>
    <property type="project" value="InterPro"/>
</dbReference>